<feature type="transmembrane region" description="Helical" evidence="8">
    <location>
        <begin position="181"/>
        <end position="202"/>
    </location>
</feature>
<protein>
    <recommendedName>
        <fullName evidence="8">Phosphate transport system permease protein PstA</fullName>
    </recommendedName>
</protein>
<dbReference type="AlphaFoldDB" id="A0A917AYM6"/>
<dbReference type="Pfam" id="PF00528">
    <property type="entry name" value="BPD_transp_1"/>
    <property type="match status" value="1"/>
</dbReference>
<keyword evidence="6 8" id="KW-1133">Transmembrane helix</keyword>
<dbReference type="PANTHER" id="PTHR43470:SF4">
    <property type="entry name" value="ABC TRANSPORTER PERMEASE PROTEIN YQGI-RELATED"/>
    <property type="match status" value="1"/>
</dbReference>
<evidence type="ECO:0000259" key="9">
    <source>
        <dbReference type="PROSITE" id="PS50928"/>
    </source>
</evidence>
<dbReference type="GO" id="GO:0035435">
    <property type="term" value="P:phosphate ion transmembrane transport"/>
    <property type="evidence" value="ECO:0007669"/>
    <property type="project" value="InterPro"/>
</dbReference>
<sequence>MSRRIVNNLATSVFILCAVIMTATLVYLLGYILTNGLSNVDWSFITSNSSSSMEGGGIKNQLWNSFYILIVTLIFSVPLGVLGGIYLAEYAKPSKLTNVIRTSVEVLSSLPSIVVGMFGLLVFVQYAGLGYSIIAGALALTVFNLPIIVRVTEDSIRSVPKKQKNASLALGITHWHTVKTVLVPAAFPGILTGILLSAGRIFGEAAALLFTAGLSTNNLQFDTWNPFNSDSPLNPFRSAETLSVHIWKVNSQGIMPDVDEIASGSAAVLIIFVLVFNVTARVIGNVIYNKITGSK</sequence>
<dbReference type="NCBIfam" id="TIGR00974">
    <property type="entry name" value="3a0107s02c"/>
    <property type="match status" value="1"/>
</dbReference>
<feature type="transmembrane region" description="Helical" evidence="8">
    <location>
        <begin position="12"/>
        <end position="33"/>
    </location>
</feature>
<evidence type="ECO:0000256" key="7">
    <source>
        <dbReference type="ARBA" id="ARBA00023136"/>
    </source>
</evidence>
<dbReference type="InterPro" id="IPR005672">
    <property type="entry name" value="Phosphate_PstA"/>
</dbReference>
<dbReference type="EMBL" id="BMEL01000001">
    <property type="protein sequence ID" value="GGF07874.1"/>
    <property type="molecule type" value="Genomic_DNA"/>
</dbReference>
<dbReference type="PROSITE" id="PS50928">
    <property type="entry name" value="ABC_TM1"/>
    <property type="match status" value="1"/>
</dbReference>
<accession>A0A917AYM6</accession>
<evidence type="ECO:0000256" key="6">
    <source>
        <dbReference type="ARBA" id="ARBA00022989"/>
    </source>
</evidence>
<evidence type="ECO:0000256" key="4">
    <source>
        <dbReference type="ARBA" id="ARBA00022475"/>
    </source>
</evidence>
<dbReference type="RefSeq" id="WP_188375689.1">
    <property type="nucleotide sequence ID" value="NZ_BMEL01000001.1"/>
</dbReference>
<organism evidence="10 11">
    <name type="scientific">Halobacillus andaensis</name>
    <dbReference type="NCBI Taxonomy" id="1176239"/>
    <lineage>
        <taxon>Bacteria</taxon>
        <taxon>Bacillati</taxon>
        <taxon>Bacillota</taxon>
        <taxon>Bacilli</taxon>
        <taxon>Bacillales</taxon>
        <taxon>Bacillaceae</taxon>
        <taxon>Halobacillus</taxon>
    </lineage>
</organism>
<reference evidence="10" key="1">
    <citation type="journal article" date="2014" name="Int. J. Syst. Evol. Microbiol.">
        <title>Complete genome sequence of Corynebacterium casei LMG S-19264T (=DSM 44701T), isolated from a smear-ripened cheese.</title>
        <authorList>
            <consortium name="US DOE Joint Genome Institute (JGI-PGF)"/>
            <person name="Walter F."/>
            <person name="Albersmeier A."/>
            <person name="Kalinowski J."/>
            <person name="Ruckert C."/>
        </authorList>
    </citation>
    <scope>NUCLEOTIDE SEQUENCE</scope>
    <source>
        <strain evidence="10">CGMCC 1.12153</strain>
    </source>
</reference>
<dbReference type="InterPro" id="IPR000515">
    <property type="entry name" value="MetI-like"/>
</dbReference>
<dbReference type="Proteomes" id="UP000660110">
    <property type="component" value="Unassembled WGS sequence"/>
</dbReference>
<dbReference type="GO" id="GO:0005315">
    <property type="term" value="F:phosphate transmembrane transporter activity"/>
    <property type="evidence" value="ECO:0007669"/>
    <property type="project" value="InterPro"/>
</dbReference>
<dbReference type="InterPro" id="IPR035906">
    <property type="entry name" value="MetI-like_sf"/>
</dbReference>
<name>A0A917AYM6_HALAA</name>
<keyword evidence="11" id="KW-1185">Reference proteome</keyword>
<evidence type="ECO:0000256" key="5">
    <source>
        <dbReference type="ARBA" id="ARBA00022692"/>
    </source>
</evidence>
<dbReference type="SUPFAM" id="SSF161098">
    <property type="entry name" value="MetI-like"/>
    <property type="match status" value="1"/>
</dbReference>
<evidence type="ECO:0000256" key="8">
    <source>
        <dbReference type="RuleBase" id="RU363043"/>
    </source>
</evidence>
<keyword evidence="4 8" id="KW-1003">Cell membrane</keyword>
<evidence type="ECO:0000256" key="2">
    <source>
        <dbReference type="ARBA" id="ARBA00007069"/>
    </source>
</evidence>
<feature type="domain" description="ABC transmembrane type-1" evidence="9">
    <location>
        <begin position="62"/>
        <end position="280"/>
    </location>
</feature>
<comment type="caution">
    <text evidence="10">The sequence shown here is derived from an EMBL/GenBank/DDBJ whole genome shotgun (WGS) entry which is preliminary data.</text>
</comment>
<comment type="similarity">
    <text evidence="2 8">Belongs to the binding-protein-dependent transport system permease family. CysTW subfamily.</text>
</comment>
<comment type="subcellular location">
    <subcellularLocation>
        <location evidence="1 8">Cell membrane</location>
        <topology evidence="1 8">Multi-pass membrane protein</topology>
    </subcellularLocation>
</comment>
<feature type="transmembrane region" description="Helical" evidence="8">
    <location>
        <begin position="266"/>
        <end position="288"/>
    </location>
</feature>
<dbReference type="Gene3D" id="1.10.3720.10">
    <property type="entry name" value="MetI-like"/>
    <property type="match status" value="1"/>
</dbReference>
<gene>
    <name evidence="10" type="primary">yqgI</name>
    <name evidence="10" type="ORF">GCM10010954_02950</name>
</gene>
<dbReference type="GO" id="GO:0005886">
    <property type="term" value="C:plasma membrane"/>
    <property type="evidence" value="ECO:0007669"/>
    <property type="project" value="UniProtKB-SubCell"/>
</dbReference>
<dbReference type="CDD" id="cd06261">
    <property type="entry name" value="TM_PBP2"/>
    <property type="match status" value="1"/>
</dbReference>
<evidence type="ECO:0000256" key="3">
    <source>
        <dbReference type="ARBA" id="ARBA00022448"/>
    </source>
</evidence>
<feature type="transmembrane region" description="Helical" evidence="8">
    <location>
        <begin position="109"/>
        <end position="127"/>
    </location>
</feature>
<feature type="transmembrane region" description="Helical" evidence="8">
    <location>
        <begin position="66"/>
        <end position="88"/>
    </location>
</feature>
<keyword evidence="3" id="KW-0813">Transport</keyword>
<dbReference type="PANTHER" id="PTHR43470">
    <property type="entry name" value="PHOSPHATE TRANSPORT SYSTEM PERMEASE PROTEIN PSTA-RELATED"/>
    <property type="match status" value="1"/>
</dbReference>
<evidence type="ECO:0000256" key="1">
    <source>
        <dbReference type="ARBA" id="ARBA00004651"/>
    </source>
</evidence>
<reference evidence="10" key="2">
    <citation type="submission" date="2020-09" db="EMBL/GenBank/DDBJ databases">
        <authorList>
            <person name="Sun Q."/>
            <person name="Zhou Y."/>
        </authorList>
    </citation>
    <scope>NUCLEOTIDE SEQUENCE</scope>
    <source>
        <strain evidence="10">CGMCC 1.12153</strain>
    </source>
</reference>
<feature type="transmembrane region" description="Helical" evidence="8">
    <location>
        <begin position="133"/>
        <end position="152"/>
    </location>
</feature>
<proteinExistence type="inferred from homology"/>
<evidence type="ECO:0000313" key="10">
    <source>
        <dbReference type="EMBL" id="GGF07874.1"/>
    </source>
</evidence>
<keyword evidence="7 8" id="KW-0472">Membrane</keyword>
<keyword evidence="5 8" id="KW-0812">Transmembrane</keyword>
<evidence type="ECO:0000313" key="11">
    <source>
        <dbReference type="Proteomes" id="UP000660110"/>
    </source>
</evidence>